<accession>A0A2B7VF42</accession>
<reference evidence="1 2" key="1">
    <citation type="submission" date="2017-09" db="EMBL/GenBank/DDBJ databases">
        <title>Large-scale bioinformatics analysis of Bacillus genomes uncovers conserved roles of natural products in bacterial physiology.</title>
        <authorList>
            <consortium name="Agbiome Team Llc"/>
            <person name="Bleich R.M."/>
            <person name="Grubbs K.J."/>
            <person name="Santa Maria K.C."/>
            <person name="Allen S.E."/>
            <person name="Farag S."/>
            <person name="Shank E.A."/>
            <person name="Bowers A."/>
        </authorList>
    </citation>
    <scope>NUCLEOTIDE SEQUENCE [LARGE SCALE GENOMIC DNA]</scope>
    <source>
        <strain evidence="1 2">AFS094862</strain>
    </source>
</reference>
<dbReference type="GO" id="GO:0016740">
    <property type="term" value="F:transferase activity"/>
    <property type="evidence" value="ECO:0007669"/>
    <property type="project" value="UniProtKB-KW"/>
</dbReference>
<comment type="caution">
    <text evidence="1">The sequence shown here is derived from an EMBL/GenBank/DDBJ whole genome shotgun (WGS) entry which is preliminary data.</text>
</comment>
<proteinExistence type="predicted"/>
<keyword evidence="1" id="KW-0808">Transferase</keyword>
<sequence length="124" mass="14302">MSVQVSKDPKWREKESNNLYYIPFFIYVIWNTILFGFISTGIIKINQTLSPIANLAIFLAVGILSFILLIRHSLHGIVYSKTKETPVFNYIFGSALGLIILVIPLFIDQYQWLIKEMTSLIINF</sequence>
<name>A0A2B7VF42_9BACI</name>
<organism evidence="1 2">
    <name type="scientific">Bacillus toyonensis</name>
    <dbReference type="NCBI Taxonomy" id="155322"/>
    <lineage>
        <taxon>Bacteria</taxon>
        <taxon>Bacillati</taxon>
        <taxon>Bacillota</taxon>
        <taxon>Bacilli</taxon>
        <taxon>Bacillales</taxon>
        <taxon>Bacillaceae</taxon>
        <taxon>Bacillus</taxon>
        <taxon>Bacillus cereus group</taxon>
    </lineage>
</organism>
<evidence type="ECO:0000313" key="2">
    <source>
        <dbReference type="Proteomes" id="UP000225320"/>
    </source>
</evidence>
<dbReference type="Proteomes" id="UP000225320">
    <property type="component" value="Unassembled WGS sequence"/>
</dbReference>
<evidence type="ECO:0000313" key="1">
    <source>
        <dbReference type="EMBL" id="PGG82896.1"/>
    </source>
</evidence>
<dbReference type="EMBL" id="NVOI01000131">
    <property type="protein sequence ID" value="PGG82896.1"/>
    <property type="molecule type" value="Genomic_DNA"/>
</dbReference>
<dbReference type="AlphaFoldDB" id="A0A2B7VF42"/>
<protein>
    <submittedName>
        <fullName evidence="1">Prenyltransferase</fullName>
    </submittedName>
</protein>
<gene>
    <name evidence="1" type="ORF">CON73_27930</name>
</gene>